<keyword evidence="2" id="KW-1185">Reference proteome</keyword>
<reference evidence="1" key="1">
    <citation type="journal article" date="2020" name="Cell">
        <title>Large-Scale Comparative Analyses of Tick Genomes Elucidate Their Genetic Diversity and Vector Capacities.</title>
        <authorList>
            <consortium name="Tick Genome and Microbiome Consortium (TIGMIC)"/>
            <person name="Jia N."/>
            <person name="Wang J."/>
            <person name="Shi W."/>
            <person name="Du L."/>
            <person name="Sun Y."/>
            <person name="Zhan W."/>
            <person name="Jiang J.F."/>
            <person name="Wang Q."/>
            <person name="Zhang B."/>
            <person name="Ji P."/>
            <person name="Bell-Sakyi L."/>
            <person name="Cui X.M."/>
            <person name="Yuan T.T."/>
            <person name="Jiang B.G."/>
            <person name="Yang W.F."/>
            <person name="Lam T.T."/>
            <person name="Chang Q.C."/>
            <person name="Ding S.J."/>
            <person name="Wang X.J."/>
            <person name="Zhu J.G."/>
            <person name="Ruan X.D."/>
            <person name="Zhao L."/>
            <person name="Wei J.T."/>
            <person name="Ye R.Z."/>
            <person name="Que T.C."/>
            <person name="Du C.H."/>
            <person name="Zhou Y.H."/>
            <person name="Cheng J.X."/>
            <person name="Dai P.F."/>
            <person name="Guo W.B."/>
            <person name="Han X.H."/>
            <person name="Huang E.J."/>
            <person name="Li L.F."/>
            <person name="Wei W."/>
            <person name="Gao Y.C."/>
            <person name="Liu J.Z."/>
            <person name="Shao H.Z."/>
            <person name="Wang X."/>
            <person name="Wang C.C."/>
            <person name="Yang T.C."/>
            <person name="Huo Q.B."/>
            <person name="Li W."/>
            <person name="Chen H.Y."/>
            <person name="Chen S.E."/>
            <person name="Zhou L.G."/>
            <person name="Ni X.B."/>
            <person name="Tian J.H."/>
            <person name="Sheng Y."/>
            <person name="Liu T."/>
            <person name="Pan Y.S."/>
            <person name="Xia L.Y."/>
            <person name="Li J."/>
            <person name="Zhao F."/>
            <person name="Cao W.C."/>
        </authorList>
    </citation>
    <scope>NUCLEOTIDE SEQUENCE</scope>
    <source>
        <strain evidence="1">Rmic-2018</strain>
    </source>
</reference>
<proteinExistence type="predicted"/>
<dbReference type="AlphaFoldDB" id="A0A9J6CWP5"/>
<evidence type="ECO:0000313" key="1">
    <source>
        <dbReference type="EMBL" id="KAH7938627.1"/>
    </source>
</evidence>
<protein>
    <submittedName>
        <fullName evidence="1">Uncharacterized protein</fullName>
    </submittedName>
</protein>
<name>A0A9J6CWP5_RHIMP</name>
<reference evidence="1" key="2">
    <citation type="submission" date="2021-09" db="EMBL/GenBank/DDBJ databases">
        <authorList>
            <person name="Jia N."/>
            <person name="Wang J."/>
            <person name="Shi W."/>
            <person name="Du L."/>
            <person name="Sun Y."/>
            <person name="Zhan W."/>
            <person name="Jiang J."/>
            <person name="Wang Q."/>
            <person name="Zhang B."/>
            <person name="Ji P."/>
            <person name="Sakyi L.B."/>
            <person name="Cui X."/>
            <person name="Yuan T."/>
            <person name="Jiang B."/>
            <person name="Yang W."/>
            <person name="Lam T.T.-Y."/>
            <person name="Chang Q."/>
            <person name="Ding S."/>
            <person name="Wang X."/>
            <person name="Zhu J."/>
            <person name="Ruan X."/>
            <person name="Zhao L."/>
            <person name="Wei J."/>
            <person name="Que T."/>
            <person name="Du C."/>
            <person name="Cheng J."/>
            <person name="Dai P."/>
            <person name="Han X."/>
            <person name="Huang E."/>
            <person name="Gao Y."/>
            <person name="Liu J."/>
            <person name="Shao H."/>
            <person name="Ye R."/>
            <person name="Li L."/>
            <person name="Wei W."/>
            <person name="Wang X."/>
            <person name="Wang C."/>
            <person name="Huo Q."/>
            <person name="Li W."/>
            <person name="Guo W."/>
            <person name="Chen H."/>
            <person name="Chen S."/>
            <person name="Zhou L."/>
            <person name="Zhou L."/>
            <person name="Ni X."/>
            <person name="Tian J."/>
            <person name="Zhou Y."/>
            <person name="Sheng Y."/>
            <person name="Liu T."/>
            <person name="Pan Y."/>
            <person name="Xia L."/>
            <person name="Li J."/>
            <person name="Zhao F."/>
            <person name="Cao W."/>
        </authorList>
    </citation>
    <scope>NUCLEOTIDE SEQUENCE</scope>
    <source>
        <strain evidence="1">Rmic-2018</strain>
        <tissue evidence="1">Larvae</tissue>
    </source>
</reference>
<dbReference type="EMBL" id="JABSTU010005888">
    <property type="protein sequence ID" value="KAH7938627.1"/>
    <property type="molecule type" value="Genomic_DNA"/>
</dbReference>
<evidence type="ECO:0000313" key="2">
    <source>
        <dbReference type="Proteomes" id="UP000821866"/>
    </source>
</evidence>
<gene>
    <name evidence="1" type="ORF">HPB51_028856</name>
</gene>
<comment type="caution">
    <text evidence="1">The sequence shown here is derived from an EMBL/GenBank/DDBJ whole genome shotgun (WGS) entry which is preliminary data.</text>
</comment>
<accession>A0A9J6CWP5</accession>
<dbReference type="Proteomes" id="UP000821866">
    <property type="component" value="Unassembled WGS sequence"/>
</dbReference>
<organism evidence="1 2">
    <name type="scientific">Rhipicephalus microplus</name>
    <name type="common">Cattle tick</name>
    <name type="synonym">Boophilus microplus</name>
    <dbReference type="NCBI Taxonomy" id="6941"/>
    <lineage>
        <taxon>Eukaryota</taxon>
        <taxon>Metazoa</taxon>
        <taxon>Ecdysozoa</taxon>
        <taxon>Arthropoda</taxon>
        <taxon>Chelicerata</taxon>
        <taxon>Arachnida</taxon>
        <taxon>Acari</taxon>
        <taxon>Parasitiformes</taxon>
        <taxon>Ixodida</taxon>
        <taxon>Ixodoidea</taxon>
        <taxon>Ixodidae</taxon>
        <taxon>Rhipicephalinae</taxon>
        <taxon>Rhipicephalus</taxon>
        <taxon>Boophilus</taxon>
    </lineage>
</organism>
<dbReference type="VEuPathDB" id="VectorBase:LOC119186789"/>
<sequence>MDSERLELCYFCRSSPFVIGDGAASGIGRARKQCLDHDRSWPPSHPAIDVILMCLRIDSSDSCVNIMGSEKRQLHRFCGSVPVLVGIRQCFLEQPSHVLGARQCVTGIQCAGCHAQMVGEGKTCQGCTWSALPRPMIVMMRILRL</sequence>